<evidence type="ECO:0000256" key="6">
    <source>
        <dbReference type="ARBA" id="ARBA00023136"/>
    </source>
</evidence>
<comment type="caution">
    <text evidence="9">The sequence shown here is derived from an EMBL/GenBank/DDBJ whole genome shotgun (WGS) entry which is preliminary data.</text>
</comment>
<evidence type="ECO:0000256" key="5">
    <source>
        <dbReference type="ARBA" id="ARBA00022989"/>
    </source>
</evidence>
<feature type="transmembrane region" description="Helical" evidence="8">
    <location>
        <begin position="68"/>
        <end position="88"/>
    </location>
</feature>
<evidence type="ECO:0000256" key="8">
    <source>
        <dbReference type="SAM" id="Phobius"/>
    </source>
</evidence>
<evidence type="ECO:0000256" key="4">
    <source>
        <dbReference type="ARBA" id="ARBA00022692"/>
    </source>
</evidence>
<sequence length="486" mass="50216">MKLIYGVKDRPTLFQTIVFALQQLLAILAATIAVPMVVGHEMSTSAALFGAGAGTLVYLLFTKFKSPVFLGSSFAFIGSMTAAFAGGVSMALGYLGLLIGAVFAGLVYVVIAIAVKFAGVGWIDKLMPAVVIGPTVALIGLSLAGSAVSQAVSAATDASGNYVMDLHAGLCLICALVTLGVTIVCSVYGKKMLKMIPFICGILSGYLLATIFTLIGMGTNVEALQIIDFSIFKEMKWLPDFTFVTAFTGPFTPAEGSTIGGYIGTIAVAYIPVAFVVFAEHLADHKNISSIIEHDLLRDPGLSRTLLGDGVGSMVGAFFGGCPNTTYGESIGCVAISGNASVVTILATAILAIVFSFVAPFVTFLSSIPACVMGGVCIALYGFIAVSGLKMIQKVDLNENENLFVVSTILIAGVGGMALSFGQVTVTAIATALILGILVNVLVNIGKKKGETVQASEAPEAPVNEETAETPETAEAAEAPEPKKED</sequence>
<dbReference type="GO" id="GO:0042907">
    <property type="term" value="F:xanthine transmembrane transporter activity"/>
    <property type="evidence" value="ECO:0007669"/>
    <property type="project" value="TreeGrafter"/>
</dbReference>
<keyword evidence="6 8" id="KW-0472">Membrane</keyword>
<dbReference type="Pfam" id="PF00860">
    <property type="entry name" value="Xan_ur_permease"/>
    <property type="match status" value="1"/>
</dbReference>
<feature type="transmembrane region" description="Helical" evidence="8">
    <location>
        <begin position="367"/>
        <end position="389"/>
    </location>
</feature>
<proteinExistence type="inferred from homology"/>
<feature type="transmembrane region" description="Helical" evidence="8">
    <location>
        <begin position="94"/>
        <end position="114"/>
    </location>
</feature>
<evidence type="ECO:0000256" key="7">
    <source>
        <dbReference type="SAM" id="MobiDB-lite"/>
    </source>
</evidence>
<dbReference type="Proteomes" id="UP000824102">
    <property type="component" value="Unassembled WGS sequence"/>
</dbReference>
<comment type="similarity">
    <text evidence="2">Belongs to the nucleobase:cation symporter-2 (NCS2) (TC 2.A.40) family.</text>
</comment>
<feature type="transmembrane region" description="Helical" evidence="8">
    <location>
        <begin position="12"/>
        <end position="38"/>
    </location>
</feature>
<feature type="transmembrane region" description="Helical" evidence="8">
    <location>
        <begin position="44"/>
        <end position="61"/>
    </location>
</feature>
<reference evidence="9" key="2">
    <citation type="submission" date="2021-04" db="EMBL/GenBank/DDBJ databases">
        <authorList>
            <person name="Gilroy R."/>
        </authorList>
    </citation>
    <scope>NUCLEOTIDE SEQUENCE</scope>
    <source>
        <strain evidence="9">ChiW7-2402</strain>
    </source>
</reference>
<evidence type="ECO:0000313" key="10">
    <source>
        <dbReference type="Proteomes" id="UP000824102"/>
    </source>
</evidence>
<evidence type="ECO:0000256" key="2">
    <source>
        <dbReference type="ARBA" id="ARBA00008821"/>
    </source>
</evidence>
<comment type="subcellular location">
    <subcellularLocation>
        <location evidence="1">Membrane</location>
        <topology evidence="1">Multi-pass membrane protein</topology>
    </subcellularLocation>
</comment>
<dbReference type="PANTHER" id="PTHR42810">
    <property type="entry name" value="PURINE PERMEASE C1399.01C-RELATED"/>
    <property type="match status" value="1"/>
</dbReference>
<keyword evidence="3" id="KW-0813">Transport</keyword>
<keyword evidence="4 8" id="KW-0812">Transmembrane</keyword>
<keyword evidence="5 8" id="KW-1133">Transmembrane helix</keyword>
<evidence type="ECO:0000313" key="9">
    <source>
        <dbReference type="EMBL" id="HIZ72146.1"/>
    </source>
</evidence>
<name>A0A9D2G4H7_9FIRM</name>
<feature type="transmembrane region" description="Helical" evidence="8">
    <location>
        <begin position="259"/>
        <end position="279"/>
    </location>
</feature>
<dbReference type="InterPro" id="IPR006043">
    <property type="entry name" value="NCS2"/>
</dbReference>
<feature type="transmembrane region" description="Helical" evidence="8">
    <location>
        <begin position="126"/>
        <end position="146"/>
    </location>
</feature>
<gene>
    <name evidence="9" type="ORF">H9964_01035</name>
</gene>
<feature type="compositionally biased region" description="Low complexity" evidence="7">
    <location>
        <begin position="457"/>
        <end position="479"/>
    </location>
</feature>
<feature type="transmembrane region" description="Helical" evidence="8">
    <location>
        <begin position="195"/>
        <end position="215"/>
    </location>
</feature>
<evidence type="ECO:0000256" key="3">
    <source>
        <dbReference type="ARBA" id="ARBA00022448"/>
    </source>
</evidence>
<feature type="transmembrane region" description="Helical" evidence="8">
    <location>
        <begin position="166"/>
        <end position="188"/>
    </location>
</feature>
<reference evidence="9" key="1">
    <citation type="journal article" date="2021" name="PeerJ">
        <title>Extensive microbial diversity within the chicken gut microbiome revealed by metagenomics and culture.</title>
        <authorList>
            <person name="Gilroy R."/>
            <person name="Ravi A."/>
            <person name="Getino M."/>
            <person name="Pursley I."/>
            <person name="Horton D.L."/>
            <person name="Alikhan N.F."/>
            <person name="Baker D."/>
            <person name="Gharbi K."/>
            <person name="Hall N."/>
            <person name="Watson M."/>
            <person name="Adriaenssens E.M."/>
            <person name="Foster-Nyarko E."/>
            <person name="Jarju S."/>
            <person name="Secka A."/>
            <person name="Antonio M."/>
            <person name="Oren A."/>
            <person name="Chaudhuri R.R."/>
            <person name="La Ragione R."/>
            <person name="Hildebrand F."/>
            <person name="Pallen M.J."/>
        </authorList>
    </citation>
    <scope>NUCLEOTIDE SEQUENCE</scope>
    <source>
        <strain evidence="9">ChiW7-2402</strain>
    </source>
</reference>
<feature type="transmembrane region" description="Helical" evidence="8">
    <location>
        <begin position="401"/>
        <end position="419"/>
    </location>
</feature>
<feature type="transmembrane region" description="Helical" evidence="8">
    <location>
        <begin position="425"/>
        <end position="443"/>
    </location>
</feature>
<feature type="transmembrane region" description="Helical" evidence="8">
    <location>
        <begin position="340"/>
        <end position="361"/>
    </location>
</feature>
<dbReference type="GO" id="GO:0005886">
    <property type="term" value="C:plasma membrane"/>
    <property type="evidence" value="ECO:0007669"/>
    <property type="project" value="TreeGrafter"/>
</dbReference>
<feature type="region of interest" description="Disordered" evidence="7">
    <location>
        <begin position="451"/>
        <end position="486"/>
    </location>
</feature>
<dbReference type="PANTHER" id="PTHR42810:SF2">
    <property type="entry name" value="PURINE PERMEASE C1399.01C-RELATED"/>
    <property type="match status" value="1"/>
</dbReference>
<dbReference type="AlphaFoldDB" id="A0A9D2G4H7"/>
<accession>A0A9D2G4H7</accession>
<dbReference type="EMBL" id="DXBB01000020">
    <property type="protein sequence ID" value="HIZ72146.1"/>
    <property type="molecule type" value="Genomic_DNA"/>
</dbReference>
<protein>
    <submittedName>
        <fullName evidence="9">Uracil-xanthine permease</fullName>
    </submittedName>
</protein>
<organism evidence="9 10">
    <name type="scientific">Candidatus Gallimonas intestinavium</name>
    <dbReference type="NCBI Taxonomy" id="2838603"/>
    <lineage>
        <taxon>Bacteria</taxon>
        <taxon>Bacillati</taxon>
        <taxon>Bacillota</taxon>
        <taxon>Clostridia</taxon>
        <taxon>Candidatus Gallimonas</taxon>
    </lineage>
</organism>
<evidence type="ECO:0000256" key="1">
    <source>
        <dbReference type="ARBA" id="ARBA00004141"/>
    </source>
</evidence>